<dbReference type="SUPFAM" id="SSF49879">
    <property type="entry name" value="SMAD/FHA domain"/>
    <property type="match status" value="1"/>
</dbReference>
<dbReference type="SUPFAM" id="SSF52540">
    <property type="entry name" value="P-loop containing nucleoside triphosphate hydrolases"/>
    <property type="match status" value="1"/>
</dbReference>
<dbReference type="Proteomes" id="UP000228934">
    <property type="component" value="Unassembled WGS sequence"/>
</dbReference>
<dbReference type="Gene3D" id="3.40.850.10">
    <property type="entry name" value="Kinesin motor domain"/>
    <property type="match status" value="1"/>
</dbReference>
<organism evidence="8 9">
    <name type="scientific">Aquarana catesbeiana</name>
    <name type="common">American bullfrog</name>
    <name type="synonym">Rana catesbeiana</name>
    <dbReference type="NCBI Taxonomy" id="8400"/>
    <lineage>
        <taxon>Eukaryota</taxon>
        <taxon>Metazoa</taxon>
        <taxon>Chordata</taxon>
        <taxon>Craniata</taxon>
        <taxon>Vertebrata</taxon>
        <taxon>Euteleostomi</taxon>
        <taxon>Amphibia</taxon>
        <taxon>Batrachia</taxon>
        <taxon>Anura</taxon>
        <taxon>Neobatrachia</taxon>
        <taxon>Ranoidea</taxon>
        <taxon>Ranidae</taxon>
        <taxon>Aquarana</taxon>
    </lineage>
</organism>
<reference evidence="9" key="1">
    <citation type="journal article" date="2017" name="Nat. Commun.">
        <title>The North American bullfrog draft genome provides insight into hormonal regulation of long noncoding RNA.</title>
        <authorList>
            <person name="Hammond S.A."/>
            <person name="Warren R.L."/>
            <person name="Vandervalk B.P."/>
            <person name="Kucuk E."/>
            <person name="Khan H."/>
            <person name="Gibb E.A."/>
            <person name="Pandoh P."/>
            <person name="Kirk H."/>
            <person name="Zhao Y."/>
            <person name="Jones M."/>
            <person name="Mungall A.J."/>
            <person name="Coope R."/>
            <person name="Pleasance S."/>
            <person name="Moore R.A."/>
            <person name="Holt R.A."/>
            <person name="Round J.M."/>
            <person name="Ohora S."/>
            <person name="Walle B.V."/>
            <person name="Veldhoen N."/>
            <person name="Helbing C.C."/>
            <person name="Birol I."/>
        </authorList>
    </citation>
    <scope>NUCLEOTIDE SEQUENCE [LARGE SCALE GENOMIC DNA]</scope>
</reference>
<dbReference type="InterPro" id="IPR001752">
    <property type="entry name" value="Kinesin_motor_dom"/>
</dbReference>
<dbReference type="PRINTS" id="PR00380">
    <property type="entry name" value="KINESINHEAVY"/>
</dbReference>
<evidence type="ECO:0000256" key="2">
    <source>
        <dbReference type="ARBA" id="ARBA00022840"/>
    </source>
</evidence>
<keyword evidence="1 6" id="KW-0547">Nucleotide-binding</keyword>
<dbReference type="InterPro" id="IPR019821">
    <property type="entry name" value="Kinesin_motor_CS"/>
</dbReference>
<dbReference type="InterPro" id="IPR008984">
    <property type="entry name" value="SMAD_FHA_dom_sf"/>
</dbReference>
<dbReference type="PROSITE" id="PS50067">
    <property type="entry name" value="KINESIN_MOTOR_2"/>
    <property type="match status" value="1"/>
</dbReference>
<dbReference type="AlphaFoldDB" id="A0A2G9SAV8"/>
<comment type="caution">
    <text evidence="5">Lacks conserved residue(s) required for the propagation of feature annotation.</text>
</comment>
<dbReference type="GO" id="GO:0005524">
    <property type="term" value="F:ATP binding"/>
    <property type="evidence" value="ECO:0007669"/>
    <property type="project" value="UniProtKB-KW"/>
</dbReference>
<dbReference type="Pfam" id="PF00225">
    <property type="entry name" value="Kinesin"/>
    <property type="match status" value="1"/>
</dbReference>
<dbReference type="FunFam" id="3.40.850.10:FF:000167">
    <property type="entry name" value="Uncharacterized protein"/>
    <property type="match status" value="1"/>
</dbReference>
<dbReference type="GO" id="GO:0003777">
    <property type="term" value="F:microtubule motor activity"/>
    <property type="evidence" value="ECO:0007669"/>
    <property type="project" value="InterPro"/>
</dbReference>
<protein>
    <recommendedName>
        <fullName evidence="6">Kinesin-like protein</fullName>
    </recommendedName>
</protein>
<feature type="domain" description="Kinesin motor" evidence="7">
    <location>
        <begin position="1"/>
        <end position="268"/>
    </location>
</feature>
<dbReference type="InterPro" id="IPR000253">
    <property type="entry name" value="FHA_dom"/>
</dbReference>
<evidence type="ECO:0000259" key="7">
    <source>
        <dbReference type="PROSITE" id="PS50067"/>
    </source>
</evidence>
<sequence length="497" mass="55495">MIMTSIGLIPRICEGLFCYNADPLGAASSCRIEVSFLEIYNERVRDLLHQGDQKKPYTLRVREHPEKGPYVQGLSQHVVTSYEQVVALLEEGMENRITAATHIHDASSRSHAIFTIQYTQAILEDNLPSEITSKVNLVDLAGSERASPNYCKDRLTEGSNINRSLVTLGIVISALAHNSQMSSSCQSINSIISDGDSGIQGSSPSGSSISGSKRQPFVPYRDSILTWLLKDSLGGNSKTIMIATVSPASSSYNETISTLRYASNAKNIINKPRVNEDTNVKLIRELREEINRLKAMLRNFELRAISPAFSEERDGNLTEMVRQNELKIEQLTKDWTDKWTDKAALMEQYNVDIDHGKARVTIDSGLPHLIAMDDDILSTGVVIYQLKEGTTNIGKGDHDIVLQGERIEQDHCIIENNFGVVELRPISGALCTVNGQEVTDVCRLCQGAVIVLGKSHKFRFNHPAEAAVLRQRRSRMMRFCCVFAMFELHFPHHFLLF</sequence>
<comment type="similarity">
    <text evidence="5 6">Belongs to the TRAFAC class myosin-kinesin ATPase superfamily. Kinesin family.</text>
</comment>
<evidence type="ECO:0000313" key="9">
    <source>
        <dbReference type="Proteomes" id="UP000228934"/>
    </source>
</evidence>
<dbReference type="PANTHER" id="PTHR47117:SF1">
    <property type="entry name" value="STAR-RELATED LIPID TRANSFER PROTEIN 9"/>
    <property type="match status" value="1"/>
</dbReference>
<dbReference type="OrthoDB" id="3176171at2759"/>
<evidence type="ECO:0000256" key="1">
    <source>
        <dbReference type="ARBA" id="ARBA00022741"/>
    </source>
</evidence>
<name>A0A2G9SAV8_AQUCT</name>
<dbReference type="FunFam" id="2.60.200.20:FF:000005">
    <property type="entry name" value="Kinesin family member 16B"/>
    <property type="match status" value="1"/>
</dbReference>
<keyword evidence="3" id="KW-0175">Coiled coil</keyword>
<dbReference type="InterPro" id="IPR036961">
    <property type="entry name" value="Kinesin_motor_dom_sf"/>
</dbReference>
<dbReference type="Gene3D" id="2.60.200.20">
    <property type="match status" value="1"/>
</dbReference>
<dbReference type="SMART" id="SM00129">
    <property type="entry name" value="KISc"/>
    <property type="match status" value="1"/>
</dbReference>
<gene>
    <name evidence="8" type="ORF">AB205_0213890</name>
</gene>
<dbReference type="InterPro" id="IPR027417">
    <property type="entry name" value="P-loop_NTPase"/>
</dbReference>
<dbReference type="EMBL" id="KV926825">
    <property type="protein sequence ID" value="PIO37185.1"/>
    <property type="molecule type" value="Genomic_DNA"/>
</dbReference>
<keyword evidence="2 6" id="KW-0067">ATP-binding</keyword>
<proteinExistence type="inferred from homology"/>
<dbReference type="PANTHER" id="PTHR47117">
    <property type="entry name" value="STAR-RELATED LIPID TRANSFER PROTEIN 9"/>
    <property type="match status" value="1"/>
</dbReference>
<evidence type="ECO:0000256" key="4">
    <source>
        <dbReference type="ARBA" id="ARBA00023175"/>
    </source>
</evidence>
<dbReference type="PROSITE" id="PS00411">
    <property type="entry name" value="KINESIN_MOTOR_1"/>
    <property type="match status" value="1"/>
</dbReference>
<keyword evidence="9" id="KW-1185">Reference proteome</keyword>
<dbReference type="Pfam" id="PF00498">
    <property type="entry name" value="FHA"/>
    <property type="match status" value="1"/>
</dbReference>
<evidence type="ECO:0000256" key="5">
    <source>
        <dbReference type="PROSITE-ProRule" id="PRU00283"/>
    </source>
</evidence>
<dbReference type="GO" id="GO:0007018">
    <property type="term" value="P:microtubule-based movement"/>
    <property type="evidence" value="ECO:0007669"/>
    <property type="project" value="InterPro"/>
</dbReference>
<evidence type="ECO:0000256" key="3">
    <source>
        <dbReference type="ARBA" id="ARBA00023054"/>
    </source>
</evidence>
<keyword evidence="6" id="KW-0493">Microtubule</keyword>
<evidence type="ECO:0000256" key="6">
    <source>
        <dbReference type="RuleBase" id="RU000394"/>
    </source>
</evidence>
<dbReference type="GO" id="GO:0008017">
    <property type="term" value="F:microtubule binding"/>
    <property type="evidence" value="ECO:0007669"/>
    <property type="project" value="InterPro"/>
</dbReference>
<accession>A0A2G9SAV8</accession>
<dbReference type="GO" id="GO:0005874">
    <property type="term" value="C:microtubule"/>
    <property type="evidence" value="ECO:0007669"/>
    <property type="project" value="UniProtKB-KW"/>
</dbReference>
<evidence type="ECO:0000313" key="8">
    <source>
        <dbReference type="EMBL" id="PIO37185.1"/>
    </source>
</evidence>
<keyword evidence="4 6" id="KW-0505">Motor protein</keyword>